<organism evidence="1 2">
    <name type="scientific">Ficus carica</name>
    <name type="common">Common fig</name>
    <dbReference type="NCBI Taxonomy" id="3494"/>
    <lineage>
        <taxon>Eukaryota</taxon>
        <taxon>Viridiplantae</taxon>
        <taxon>Streptophyta</taxon>
        <taxon>Embryophyta</taxon>
        <taxon>Tracheophyta</taxon>
        <taxon>Spermatophyta</taxon>
        <taxon>Magnoliopsida</taxon>
        <taxon>eudicotyledons</taxon>
        <taxon>Gunneridae</taxon>
        <taxon>Pentapetalae</taxon>
        <taxon>rosids</taxon>
        <taxon>fabids</taxon>
        <taxon>Rosales</taxon>
        <taxon>Moraceae</taxon>
        <taxon>Ficeae</taxon>
        <taxon>Ficus</taxon>
    </lineage>
</organism>
<dbReference type="Proteomes" id="UP001187192">
    <property type="component" value="Unassembled WGS sequence"/>
</dbReference>
<accession>A0AA88EBC8</accession>
<sequence>MWLSSELGGFDRGQGLVYANGLPTGGLLVPLSRQSEDPPEKPTQ</sequence>
<evidence type="ECO:0000313" key="1">
    <source>
        <dbReference type="EMBL" id="GMN71205.1"/>
    </source>
</evidence>
<evidence type="ECO:0000313" key="2">
    <source>
        <dbReference type="Proteomes" id="UP001187192"/>
    </source>
</evidence>
<gene>
    <name evidence="1" type="ORF">TIFTF001_055926</name>
</gene>
<dbReference type="EMBL" id="BTGU01019000">
    <property type="protein sequence ID" value="GMN71205.1"/>
    <property type="molecule type" value="Genomic_DNA"/>
</dbReference>
<protein>
    <submittedName>
        <fullName evidence="1">Uncharacterized protein</fullName>
    </submittedName>
</protein>
<dbReference type="AlphaFoldDB" id="A0AA88EBC8"/>
<name>A0AA88EBC8_FICCA</name>
<reference evidence="1" key="1">
    <citation type="submission" date="2023-07" db="EMBL/GenBank/DDBJ databases">
        <title>draft genome sequence of fig (Ficus carica).</title>
        <authorList>
            <person name="Takahashi T."/>
            <person name="Nishimura K."/>
        </authorList>
    </citation>
    <scope>NUCLEOTIDE SEQUENCE</scope>
</reference>
<keyword evidence="2" id="KW-1185">Reference proteome</keyword>
<proteinExistence type="predicted"/>
<comment type="caution">
    <text evidence="1">The sequence shown here is derived from an EMBL/GenBank/DDBJ whole genome shotgun (WGS) entry which is preliminary data.</text>
</comment>